<protein>
    <submittedName>
        <fullName evidence="3">Uncharacterized protein</fullName>
    </submittedName>
</protein>
<evidence type="ECO:0000256" key="1">
    <source>
        <dbReference type="SAM" id="MobiDB-lite"/>
    </source>
</evidence>
<feature type="region of interest" description="Disordered" evidence="1">
    <location>
        <begin position="15"/>
        <end position="120"/>
    </location>
</feature>
<organism evidence="2 3">
    <name type="scientific">Bursaphelenchus xylophilus</name>
    <name type="common">Pinewood nematode worm</name>
    <name type="synonym">Aphelenchoides xylophilus</name>
    <dbReference type="NCBI Taxonomy" id="6326"/>
    <lineage>
        <taxon>Eukaryota</taxon>
        <taxon>Metazoa</taxon>
        <taxon>Ecdysozoa</taxon>
        <taxon>Nematoda</taxon>
        <taxon>Chromadorea</taxon>
        <taxon>Rhabditida</taxon>
        <taxon>Tylenchina</taxon>
        <taxon>Tylenchomorpha</taxon>
        <taxon>Aphelenchoidea</taxon>
        <taxon>Aphelenchoididae</taxon>
        <taxon>Bursaphelenchus</taxon>
    </lineage>
</organism>
<sequence>MTPFTRAIRQSHPLSQLLLTENGKGGGGVATDQRGFVATEQNGEKRNGRRKKGGRTVDAGEKTERDKSRHEPTQPQTRDEVHVSRAGGTRSAWMLFSGQLRQKKQKERRPRGLFARSGRRDIGRRRTAWLEWRRRGEGEAEAAPSSQSLA</sequence>
<feature type="compositionally biased region" description="Basic residues" evidence="1">
    <location>
        <begin position="101"/>
        <end position="111"/>
    </location>
</feature>
<proteinExistence type="predicted"/>
<dbReference type="AlphaFoldDB" id="A0A1I7RNW2"/>
<dbReference type="Proteomes" id="UP000095284">
    <property type="component" value="Unplaced"/>
</dbReference>
<reference evidence="3" key="1">
    <citation type="submission" date="2016-11" db="UniProtKB">
        <authorList>
            <consortium name="WormBaseParasite"/>
        </authorList>
    </citation>
    <scope>IDENTIFICATION</scope>
</reference>
<name>A0A1I7RNW2_BURXY</name>
<accession>A0A1I7RNW2</accession>
<evidence type="ECO:0000313" key="2">
    <source>
        <dbReference type="Proteomes" id="UP000095284"/>
    </source>
</evidence>
<feature type="compositionally biased region" description="Basic and acidic residues" evidence="1">
    <location>
        <begin position="58"/>
        <end position="83"/>
    </location>
</feature>
<evidence type="ECO:0000313" key="3">
    <source>
        <dbReference type="WBParaSite" id="BXY_0240100.1"/>
    </source>
</evidence>
<dbReference type="WBParaSite" id="BXY_0240100.1">
    <property type="protein sequence ID" value="BXY_0240100.1"/>
    <property type="gene ID" value="BXY_0240100"/>
</dbReference>